<dbReference type="NCBIfam" id="TIGR02595">
    <property type="entry name" value="PEP_CTERM"/>
    <property type="match status" value="1"/>
</dbReference>
<organism evidence="3 4">
    <name type="scientific">Massilia violaceinigra</name>
    <dbReference type="NCBI Taxonomy" id="2045208"/>
    <lineage>
        <taxon>Bacteria</taxon>
        <taxon>Pseudomonadati</taxon>
        <taxon>Pseudomonadota</taxon>
        <taxon>Betaproteobacteria</taxon>
        <taxon>Burkholderiales</taxon>
        <taxon>Oxalobacteraceae</taxon>
        <taxon>Telluria group</taxon>
        <taxon>Massilia</taxon>
    </lineage>
</organism>
<evidence type="ECO:0000259" key="2">
    <source>
        <dbReference type="Pfam" id="PF07589"/>
    </source>
</evidence>
<dbReference type="KEGG" id="mass:CR152_23710"/>
<reference evidence="3" key="1">
    <citation type="submission" date="2017-10" db="EMBL/GenBank/DDBJ databases">
        <title>Massilia psychrophilum sp. nov., a novel purple-pigmented bacterium isolated from Tianshan glacier, Xinjiang Municipality, China.</title>
        <authorList>
            <person name="Wang H."/>
        </authorList>
    </citation>
    <scope>NUCLEOTIDE SEQUENCE [LARGE SCALE GENOMIC DNA]</scope>
    <source>
        <strain evidence="3">B2</strain>
    </source>
</reference>
<name>A0A2D2DQE0_9BURK</name>
<dbReference type="Proteomes" id="UP000229897">
    <property type="component" value="Chromosome"/>
</dbReference>
<dbReference type="RefSeq" id="WP_099879138.1">
    <property type="nucleotide sequence ID" value="NZ_CP024608.1"/>
</dbReference>
<dbReference type="InterPro" id="IPR013424">
    <property type="entry name" value="Ice-binding_C"/>
</dbReference>
<keyword evidence="1" id="KW-0732">Signal</keyword>
<evidence type="ECO:0000313" key="4">
    <source>
        <dbReference type="Proteomes" id="UP000229897"/>
    </source>
</evidence>
<gene>
    <name evidence="3" type="ORF">CR152_23710</name>
</gene>
<feature type="signal peptide" evidence="1">
    <location>
        <begin position="1"/>
        <end position="19"/>
    </location>
</feature>
<feature type="domain" description="Ice-binding protein C-terminal" evidence="2">
    <location>
        <begin position="166"/>
        <end position="190"/>
    </location>
</feature>
<accession>A0A2D2DQE0</accession>
<evidence type="ECO:0000256" key="1">
    <source>
        <dbReference type="SAM" id="SignalP"/>
    </source>
</evidence>
<proteinExistence type="predicted"/>
<dbReference type="OrthoDB" id="9155317at2"/>
<dbReference type="AlphaFoldDB" id="A0A2D2DQE0"/>
<feature type="chain" id="PRO_5013581729" description="Ice-binding protein C-terminal domain-containing protein" evidence="1">
    <location>
        <begin position="20"/>
        <end position="195"/>
    </location>
</feature>
<protein>
    <recommendedName>
        <fullName evidence="2">Ice-binding protein C-terminal domain-containing protein</fullName>
    </recommendedName>
</protein>
<dbReference type="EMBL" id="CP024608">
    <property type="protein sequence ID" value="ATQ77189.1"/>
    <property type="molecule type" value="Genomic_DNA"/>
</dbReference>
<dbReference type="Pfam" id="PF07589">
    <property type="entry name" value="PEP-CTERM"/>
    <property type="match status" value="1"/>
</dbReference>
<keyword evidence="4" id="KW-1185">Reference proteome</keyword>
<evidence type="ECO:0000313" key="3">
    <source>
        <dbReference type="EMBL" id="ATQ77189.1"/>
    </source>
</evidence>
<sequence>MKRLLLATLLSVAGLNANAIVLTFDDINELYPGLEHEPIPTPYHGFQFNDPSHWINTVDSPYNYGAHSGKFTLFNLFGGPIAVMMQDRSDFTLGGLWAQTWDKQADRTGFIRGYQDEVLVFSSRVDLTSSFRYFSGYTGKLDSLVLDFGDHFLVDDLELTGPSVAAIPEPGSLALLGLGLAGFAAARGRRRVRQA</sequence>